<comment type="subcellular location">
    <subcellularLocation>
        <location evidence="1">Cell membrane</location>
        <topology evidence="1">Multi-pass membrane protein</topology>
    </subcellularLocation>
</comment>
<evidence type="ECO:0000313" key="7">
    <source>
        <dbReference type="EMBL" id="RFM25086.1"/>
    </source>
</evidence>
<keyword evidence="2" id="KW-1003">Cell membrane</keyword>
<dbReference type="AlphaFoldDB" id="A0A395M2W7"/>
<dbReference type="EMBL" id="PHFL01000010">
    <property type="protein sequence ID" value="RFM25086.1"/>
    <property type="molecule type" value="Genomic_DNA"/>
</dbReference>
<dbReference type="GO" id="GO:0005886">
    <property type="term" value="C:plasma membrane"/>
    <property type="evidence" value="ECO:0007669"/>
    <property type="project" value="UniProtKB-SubCell"/>
</dbReference>
<name>A0A395M2W7_9BACT</name>
<keyword evidence="5 6" id="KW-0472">Membrane</keyword>
<accession>A0A395M2W7</accession>
<protein>
    <submittedName>
        <fullName evidence="7">UPF0104 family protein</fullName>
    </submittedName>
</protein>
<evidence type="ECO:0000256" key="1">
    <source>
        <dbReference type="ARBA" id="ARBA00004651"/>
    </source>
</evidence>
<feature type="transmembrane region" description="Helical" evidence="6">
    <location>
        <begin position="231"/>
        <end position="249"/>
    </location>
</feature>
<evidence type="ECO:0000256" key="2">
    <source>
        <dbReference type="ARBA" id="ARBA00022475"/>
    </source>
</evidence>
<feature type="transmembrane region" description="Helical" evidence="6">
    <location>
        <begin position="7"/>
        <end position="27"/>
    </location>
</feature>
<dbReference type="Pfam" id="PF03706">
    <property type="entry name" value="LPG_synthase_TM"/>
    <property type="match status" value="1"/>
</dbReference>
<feature type="transmembrane region" description="Helical" evidence="6">
    <location>
        <begin position="163"/>
        <end position="188"/>
    </location>
</feature>
<feature type="transmembrane region" description="Helical" evidence="6">
    <location>
        <begin position="39"/>
        <end position="60"/>
    </location>
</feature>
<keyword evidence="3 6" id="KW-0812">Transmembrane</keyword>
<sequence length="353" mass="39129">MQALRRYGLLFIKVVALIFGFAMFVRLVSHADYSKVIALLQQAGALLLLVPIPYIIASFFDTLGWRQTFPLIGRSVFFSKLFSVKLMSEAMLMSLPGGTALAESLKPLLLNRICAISVSEAIATGMMRNCFLSIGHSMYVLVSVIVGYEFLARSSEQIIGFDGLPVVTLGASLTVLLLFGTVAAIFLYGSVAEKLHRALLQIPFSPLRTWLLQQEEKILDIDHQFSKFRRLSLKEASVAILFFVIAWFFETVETFLIMKLLGIHLSFAEVLALESALSLVRSMIVFLPAGIGIQDYGYVRFLDGFGIADSADSGAAFVLVKRTKEVFWIIFGYILLAFADLKPKEVVAQSLKP</sequence>
<gene>
    <name evidence="7" type="ORF">D0433_02620</name>
</gene>
<comment type="caution">
    <text evidence="7">The sequence shown here is derived from an EMBL/GenBank/DDBJ whole genome shotgun (WGS) entry which is preliminary data.</text>
</comment>
<organism evidence="7 8">
    <name type="scientific">Candidatus Thermochlorobacter aerophilus</name>
    <dbReference type="NCBI Taxonomy" id="1868324"/>
    <lineage>
        <taxon>Bacteria</taxon>
        <taxon>Pseudomonadati</taxon>
        <taxon>Chlorobiota</taxon>
        <taxon>Chlorobiia</taxon>
        <taxon>Chlorobiales</taxon>
        <taxon>Candidatus Thermochlorobacteriaceae</taxon>
        <taxon>Candidatus Thermochlorobacter</taxon>
    </lineage>
</organism>
<dbReference type="InterPro" id="IPR022791">
    <property type="entry name" value="L-PG_synthase/AglD"/>
</dbReference>
<evidence type="ECO:0000313" key="8">
    <source>
        <dbReference type="Proteomes" id="UP000266389"/>
    </source>
</evidence>
<dbReference type="Proteomes" id="UP000266389">
    <property type="component" value="Unassembled WGS sequence"/>
</dbReference>
<evidence type="ECO:0000256" key="3">
    <source>
        <dbReference type="ARBA" id="ARBA00022692"/>
    </source>
</evidence>
<feature type="transmembrane region" description="Helical" evidence="6">
    <location>
        <begin position="130"/>
        <end position="151"/>
    </location>
</feature>
<keyword evidence="4 6" id="KW-1133">Transmembrane helix</keyword>
<evidence type="ECO:0000256" key="5">
    <source>
        <dbReference type="ARBA" id="ARBA00023136"/>
    </source>
</evidence>
<reference evidence="7 8" key="1">
    <citation type="journal article" date="2011" name="ISME J.">
        <title>Community ecology of hot spring cyanobacterial mats: predominant populations and their functional potential.</title>
        <authorList>
            <person name="Klatt C.G."/>
            <person name="Wood J.M."/>
            <person name="Rusch D.B."/>
            <person name="Bateson M.M."/>
            <person name="Hamamura N."/>
            <person name="Heidelberg J.F."/>
            <person name="Grossman A.R."/>
            <person name="Bhaya D."/>
            <person name="Cohan F.M."/>
            <person name="Kuhl M."/>
            <person name="Bryant D.A."/>
            <person name="Ward D.M."/>
        </authorList>
    </citation>
    <scope>NUCLEOTIDE SEQUENCE [LARGE SCALE GENOMIC DNA]</scope>
    <source>
        <strain evidence="7">OS</strain>
    </source>
</reference>
<proteinExistence type="predicted"/>
<evidence type="ECO:0000256" key="4">
    <source>
        <dbReference type="ARBA" id="ARBA00022989"/>
    </source>
</evidence>
<evidence type="ECO:0000256" key="6">
    <source>
        <dbReference type="SAM" id="Phobius"/>
    </source>
</evidence>